<dbReference type="GO" id="GO:0003676">
    <property type="term" value="F:nucleic acid binding"/>
    <property type="evidence" value="ECO:0007669"/>
    <property type="project" value="InterPro"/>
</dbReference>
<name>A0AAF0Q2B9_SOLVR</name>
<dbReference type="InterPro" id="IPR036397">
    <property type="entry name" value="RNaseH_sf"/>
</dbReference>
<protein>
    <submittedName>
        <fullName evidence="1">Uncharacterized protein</fullName>
    </submittedName>
</protein>
<sequence>MKKDIAKFVVKCSNGQQVKVKHQKLGGLAQTNSIPIWKWKYLNMDFITGLPYTHRQFDSIWVIMDRMTKSAHFLPVKTSFSAEEYAKLYIWEMKSFQKGLGTQVKLSTTFHPQIDGQVQCTIQTLEYILRACVIDFKGNLDDNFLLIEFSYNNSNHLSIRIALFEALYARRCRYSIDLFEVGEVTLIGPEFVHEAMEKVRLIHGWLKTAQNR</sequence>
<dbReference type="EMBL" id="CP133613">
    <property type="protein sequence ID" value="WMV14240.1"/>
    <property type="molecule type" value="Genomic_DNA"/>
</dbReference>
<dbReference type="InterPro" id="IPR012337">
    <property type="entry name" value="RNaseH-like_sf"/>
</dbReference>
<accession>A0AAF0Q2B9</accession>
<dbReference type="AlphaFoldDB" id="A0AAF0Q2B9"/>
<proteinExistence type="predicted"/>
<dbReference type="Proteomes" id="UP001234989">
    <property type="component" value="Chromosome 2"/>
</dbReference>
<evidence type="ECO:0000313" key="1">
    <source>
        <dbReference type="EMBL" id="WMV14240.1"/>
    </source>
</evidence>
<organism evidence="1 2">
    <name type="scientific">Solanum verrucosum</name>
    <dbReference type="NCBI Taxonomy" id="315347"/>
    <lineage>
        <taxon>Eukaryota</taxon>
        <taxon>Viridiplantae</taxon>
        <taxon>Streptophyta</taxon>
        <taxon>Embryophyta</taxon>
        <taxon>Tracheophyta</taxon>
        <taxon>Spermatophyta</taxon>
        <taxon>Magnoliopsida</taxon>
        <taxon>eudicotyledons</taxon>
        <taxon>Gunneridae</taxon>
        <taxon>Pentapetalae</taxon>
        <taxon>asterids</taxon>
        <taxon>lamiids</taxon>
        <taxon>Solanales</taxon>
        <taxon>Solanaceae</taxon>
        <taxon>Solanoideae</taxon>
        <taxon>Solaneae</taxon>
        <taxon>Solanum</taxon>
    </lineage>
</organism>
<dbReference type="PANTHER" id="PTHR45835">
    <property type="entry name" value="YALI0A06105P"/>
    <property type="match status" value="1"/>
</dbReference>
<keyword evidence="2" id="KW-1185">Reference proteome</keyword>
<evidence type="ECO:0000313" key="2">
    <source>
        <dbReference type="Proteomes" id="UP001234989"/>
    </source>
</evidence>
<dbReference type="PANTHER" id="PTHR45835:SF91">
    <property type="entry name" value="RETROTRANSPOSON, TY3-GYPSY SUBCLASS-LIKE PROTEIN"/>
    <property type="match status" value="1"/>
</dbReference>
<dbReference type="SUPFAM" id="SSF53098">
    <property type="entry name" value="Ribonuclease H-like"/>
    <property type="match status" value="1"/>
</dbReference>
<gene>
    <name evidence="1" type="ORF">MTR67_007625</name>
</gene>
<reference evidence="1" key="1">
    <citation type="submission" date="2023-08" db="EMBL/GenBank/DDBJ databases">
        <title>A de novo genome assembly of Solanum verrucosum Schlechtendal, a Mexican diploid species geographically isolated from the other diploid A-genome species in potato relatives.</title>
        <authorList>
            <person name="Hosaka K."/>
        </authorList>
    </citation>
    <scope>NUCLEOTIDE SEQUENCE</scope>
    <source>
        <tissue evidence="1">Young leaves</tissue>
    </source>
</reference>
<dbReference type="Gene3D" id="3.30.420.10">
    <property type="entry name" value="Ribonuclease H-like superfamily/Ribonuclease H"/>
    <property type="match status" value="1"/>
</dbReference>